<proteinExistence type="predicted"/>
<dbReference type="Proteomes" id="UP000000387">
    <property type="component" value="Chromosome"/>
</dbReference>
<evidence type="ECO:0000313" key="2">
    <source>
        <dbReference type="EMBL" id="ADP39648.1"/>
    </source>
</evidence>
<dbReference type="KEGG" id="rdn:HMPREF0733_10190"/>
<dbReference type="EMBL" id="CP002280">
    <property type="protein sequence ID" value="ADP39648.1"/>
    <property type="molecule type" value="Genomic_DNA"/>
</dbReference>
<protein>
    <submittedName>
        <fullName evidence="2">Uncharacterized protein</fullName>
    </submittedName>
</protein>
<evidence type="ECO:0000313" key="3">
    <source>
        <dbReference type="Proteomes" id="UP000000387"/>
    </source>
</evidence>
<evidence type="ECO:0000256" key="1">
    <source>
        <dbReference type="SAM" id="MobiDB-lite"/>
    </source>
</evidence>
<sequence>MQNEHATYLNLEGRKGDMIMNNEPVEENSKPAVSDKSKTDVMRSRSAKIHISSELLRTSNRISEIFYARKIPVLQEALKPFQGQYATHFEEALKPFREQNAARCRELIKVVQKQNWFIDSAAIQNLSLSKIDSINFEIPVFNNQFSASLDVIGEVIDNFLGSVNKTIPLEVFNLFKGLPKKIPENLIEVGSSITIEQVLKVAKRDGIPLYAVPRMSTVLELVEADNGASRREILVKYQESIFEDCENVLNKISSKYALEKKFFILAGLKALKNGHVEAAQALFTNTLDTVHQNFWGLNKQTRTAISNHKEGDELPQLIKNMNFLDMFVFAPIWNSHMKFFGHAGEEPPAEYSRHASVHGVSRRQYKLENCIQALMLVTSLLIYVDNIKKSSES</sequence>
<reference evidence="3" key="1">
    <citation type="submission" date="2010-10" db="EMBL/GenBank/DDBJ databases">
        <title>The complete genome of Rothia dentocariosa ATCC 17931.</title>
        <authorList>
            <person name="Muzny D."/>
            <person name="Qin X."/>
            <person name="Buhay C."/>
            <person name="Dugan-Rocha S."/>
            <person name="Ding Y."/>
            <person name="Chen G."/>
            <person name="Hawes A."/>
            <person name="Holder M."/>
            <person name="Jhangiani S."/>
            <person name="Johnson A."/>
            <person name="Khan Z."/>
            <person name="Li Z."/>
            <person name="Liu W."/>
            <person name="Liu X."/>
            <person name="Perez L."/>
            <person name="Shen H."/>
            <person name="Wang Q."/>
            <person name="Watt J."/>
            <person name="Xi L."/>
            <person name="Xin Y."/>
            <person name="Zhou J."/>
            <person name="Deng J."/>
            <person name="Jiang H."/>
            <person name="Liu Y."/>
            <person name="Qu J."/>
            <person name="Song X.-Z."/>
            <person name="Zhang L."/>
            <person name="Villasana D."/>
            <person name="Johnson A."/>
            <person name="Liu J."/>
            <person name="Liyanage D."/>
            <person name="Lorensuhewa L."/>
            <person name="Robinson T."/>
            <person name="Song A."/>
            <person name="Song B.-B."/>
            <person name="Dinh H."/>
            <person name="Thornton R."/>
            <person name="Coyle M."/>
            <person name="Francisco L."/>
            <person name="Jackson L."/>
            <person name="Javaid M."/>
            <person name="Korchina V."/>
            <person name="Kovar C."/>
            <person name="Mata R."/>
            <person name="Mathew T."/>
            <person name="Ngo R."/>
            <person name="Nguyen L."/>
            <person name="Nguyen N."/>
            <person name="Okwuonu G."/>
            <person name="Ongeri F."/>
            <person name="Pham C."/>
            <person name="Simmons D."/>
            <person name="Wilczek-Boney K."/>
            <person name="Hale W."/>
            <person name="Jakkamsetti A."/>
            <person name="Pham P."/>
            <person name="Ruth R."/>
            <person name="San Lucas F."/>
            <person name="Warren J."/>
            <person name="Zhang J."/>
            <person name="Zhao Z."/>
            <person name="Zhou C."/>
            <person name="Zhu D."/>
            <person name="Lee S."/>
            <person name="Bess C."/>
            <person name="Blankenburg K."/>
            <person name="Forbes L."/>
            <person name="Fu Q."/>
            <person name="Gubbala S."/>
            <person name="Hirani K."/>
            <person name="Jayaseelan J.C."/>
            <person name="Lara F."/>
            <person name="Munidasa M."/>
            <person name="Palculict T."/>
            <person name="Patil S."/>
            <person name="Pu L.-L."/>
            <person name="Saada N."/>
            <person name="Tang L."/>
            <person name="Weissenberger G."/>
            <person name="Zhu Y."/>
            <person name="Hemphill L."/>
            <person name="Shang Y."/>
            <person name="Youmans B."/>
            <person name="Ayvaz T."/>
            <person name="Ross M."/>
            <person name="Santibanez J."/>
            <person name="Aqrawi P."/>
            <person name="Gross S."/>
            <person name="Joshi V."/>
            <person name="Fowler G."/>
            <person name="Nazareth L."/>
            <person name="Reid J."/>
            <person name="Worley K."/>
            <person name="Petrosino J."/>
            <person name="Highlander S."/>
            <person name="Gibbs R."/>
        </authorList>
    </citation>
    <scope>NUCLEOTIDE SEQUENCE [LARGE SCALE GENOMIC DNA]</scope>
    <source>
        <strain evidence="3">ATCC 17931 / CDC X599 / XDIA</strain>
    </source>
</reference>
<gene>
    <name evidence="2" type="ordered locus">HMPREF0733_10190</name>
</gene>
<dbReference type="AlphaFoldDB" id="E3H5A2"/>
<accession>E3H5A2</accession>
<name>E3H5A2_ROTDC</name>
<dbReference type="HOGENOM" id="CLU_794225_0_0_11"/>
<organism evidence="2 3">
    <name type="scientific">Rothia dentocariosa (strain ATCC 17931 / CDC X599 / XDIA)</name>
    <dbReference type="NCBI Taxonomy" id="762948"/>
    <lineage>
        <taxon>Bacteria</taxon>
        <taxon>Bacillati</taxon>
        <taxon>Actinomycetota</taxon>
        <taxon>Actinomycetes</taxon>
        <taxon>Micrococcales</taxon>
        <taxon>Micrococcaceae</taxon>
        <taxon>Rothia</taxon>
    </lineage>
</organism>
<feature type="region of interest" description="Disordered" evidence="1">
    <location>
        <begin position="1"/>
        <end position="39"/>
    </location>
</feature>
<feature type="compositionally biased region" description="Basic and acidic residues" evidence="1">
    <location>
        <begin position="27"/>
        <end position="39"/>
    </location>
</feature>
<dbReference type="eggNOG" id="ENOG503458E">
    <property type="taxonomic scope" value="Bacteria"/>
</dbReference>